<keyword evidence="3" id="KW-1185">Reference proteome</keyword>
<evidence type="ECO:0000313" key="3">
    <source>
        <dbReference type="Proteomes" id="UP000183471"/>
    </source>
</evidence>
<name>A0ABY0TD64_9PROT</name>
<feature type="region of interest" description="Disordered" evidence="1">
    <location>
        <begin position="15"/>
        <end position="46"/>
    </location>
</feature>
<gene>
    <name evidence="2" type="ORF">SAMN05216402_1706</name>
</gene>
<sequence length="46" mass="4701">MVVCELMRASCVKPSTGRAGAKQGRKDAHITSGDHAGIAKSTTMAA</sequence>
<protein>
    <submittedName>
        <fullName evidence="2">Uncharacterized protein</fullName>
    </submittedName>
</protein>
<proteinExistence type="predicted"/>
<reference evidence="2 3" key="1">
    <citation type="submission" date="2016-10" db="EMBL/GenBank/DDBJ databases">
        <authorList>
            <person name="Varghese N."/>
            <person name="Submissions S."/>
        </authorList>
    </citation>
    <scope>NUCLEOTIDE SEQUENCE [LARGE SCALE GENOMIC DNA]</scope>
    <source>
        <strain evidence="2 3">Nl1</strain>
    </source>
</reference>
<dbReference type="Proteomes" id="UP000183471">
    <property type="component" value="Unassembled WGS sequence"/>
</dbReference>
<accession>A0ABY0TD64</accession>
<evidence type="ECO:0000256" key="1">
    <source>
        <dbReference type="SAM" id="MobiDB-lite"/>
    </source>
</evidence>
<comment type="caution">
    <text evidence="2">The sequence shown here is derived from an EMBL/GenBank/DDBJ whole genome shotgun (WGS) entry which is preliminary data.</text>
</comment>
<dbReference type="EMBL" id="FNKY01000001">
    <property type="protein sequence ID" value="SDQ65205.1"/>
    <property type="molecule type" value="Genomic_DNA"/>
</dbReference>
<organism evidence="2 3">
    <name type="scientific">Nitrosospira multiformis</name>
    <dbReference type="NCBI Taxonomy" id="1231"/>
    <lineage>
        <taxon>Bacteria</taxon>
        <taxon>Pseudomonadati</taxon>
        <taxon>Pseudomonadota</taxon>
        <taxon>Betaproteobacteria</taxon>
        <taxon>Nitrosomonadales</taxon>
        <taxon>Nitrosomonadaceae</taxon>
        <taxon>Nitrosospira</taxon>
    </lineage>
</organism>
<evidence type="ECO:0000313" key="2">
    <source>
        <dbReference type="EMBL" id="SDQ65205.1"/>
    </source>
</evidence>